<gene>
    <name evidence="1" type="primary">KAFR0A07000</name>
    <name evidence="1" type="ORF">KAFR_0A07000</name>
</gene>
<name>H2AP35_KAZAF</name>
<dbReference type="AlphaFoldDB" id="H2AP35"/>
<dbReference type="Proteomes" id="UP000005220">
    <property type="component" value="Chromosome 1"/>
</dbReference>
<dbReference type="HOGENOM" id="CLU_769587_0_0_1"/>
<keyword evidence="2" id="KW-1185">Reference proteome</keyword>
<dbReference type="OrthoDB" id="4024574at2759"/>
<proteinExistence type="predicted"/>
<dbReference type="InParanoid" id="H2AP35"/>
<dbReference type="RefSeq" id="XP_003955270.1">
    <property type="nucleotide sequence ID" value="XM_003955221.1"/>
</dbReference>
<dbReference type="GeneID" id="13886207"/>
<reference evidence="1 2" key="1">
    <citation type="journal article" date="2011" name="Proc. Natl. Acad. Sci. U.S.A.">
        <title>Evolutionary erosion of yeast sex chromosomes by mating-type switching accidents.</title>
        <authorList>
            <person name="Gordon J.L."/>
            <person name="Armisen D."/>
            <person name="Proux-Wera E."/>
            <person name="Oheigeartaigh S.S."/>
            <person name="Byrne K.P."/>
            <person name="Wolfe K.H."/>
        </authorList>
    </citation>
    <scope>NUCLEOTIDE SEQUENCE [LARGE SCALE GENOMIC DNA]</scope>
    <source>
        <strain evidence="2">ATCC 22294 / BCRC 22015 / CBS 2517 / CECT 1963 / NBRC 1671 / NRRL Y-8276</strain>
    </source>
</reference>
<evidence type="ECO:0000313" key="2">
    <source>
        <dbReference type="Proteomes" id="UP000005220"/>
    </source>
</evidence>
<protein>
    <submittedName>
        <fullName evidence="1">Uncharacterized protein</fullName>
    </submittedName>
</protein>
<dbReference type="eggNOG" id="ENOG502RY5P">
    <property type="taxonomic scope" value="Eukaryota"/>
</dbReference>
<sequence>MVVKGLNMIYTMAILWITFFCDLLHCNLIPVGWKNSNDNKVCKEFNQDSGLLSYVNKSTKFSGFKVFKIYKFQTFPFAFDEFLRVTYCENGNSVWDEITPLKTDDIDWNVPYCINHSEVEHCFKIARRKKYLTREIGVYMPGTWVGGLFYCNDKLCSKEQAIPLMPLYADDYSKDWLNFKRGSKIGKFLVEKYIPLFKTPKSDFAIFEEIIKGKMDVAINNKIRNWKKPRRERLQEILYNPQNELRKQYERIPSETSWFDEIDITEEYSLTKENYKSEKKILNDLSRVANMPHNSLKLILSSNKTTVTNNTGESSEISTSRQIMILNGNENAFKQVETELKKLNISVRQIPLPKKIQNIN</sequence>
<evidence type="ECO:0000313" key="1">
    <source>
        <dbReference type="EMBL" id="CCF56135.1"/>
    </source>
</evidence>
<organism evidence="1 2">
    <name type="scientific">Kazachstania africana (strain ATCC 22294 / BCRC 22015 / CBS 2517 / CECT 1963 / NBRC 1671 / NRRL Y-8276)</name>
    <name type="common">Yeast</name>
    <name type="synonym">Kluyveromyces africanus</name>
    <dbReference type="NCBI Taxonomy" id="1071382"/>
    <lineage>
        <taxon>Eukaryota</taxon>
        <taxon>Fungi</taxon>
        <taxon>Dikarya</taxon>
        <taxon>Ascomycota</taxon>
        <taxon>Saccharomycotina</taxon>
        <taxon>Saccharomycetes</taxon>
        <taxon>Saccharomycetales</taxon>
        <taxon>Saccharomycetaceae</taxon>
        <taxon>Kazachstania</taxon>
    </lineage>
</organism>
<dbReference type="FunCoup" id="H2AP35">
    <property type="interactions" value="19"/>
</dbReference>
<dbReference type="KEGG" id="kaf:KAFR_0A07000"/>
<accession>H2AP35</accession>
<dbReference type="EMBL" id="HE650821">
    <property type="protein sequence ID" value="CCF56135.1"/>
    <property type="molecule type" value="Genomic_DNA"/>
</dbReference>